<proteinExistence type="predicted"/>
<gene>
    <name evidence="1" type="ORF">M8818_005318</name>
</gene>
<sequence length="91" mass="10502">MAIHHRYEACLAYIAPRPARLSLYFNEMHKLGICLAVEVSLLTLNRVQRADPLWHAPSCAATVEFCHSAQASQLYKHPKRRFGKELLEEQR</sequence>
<dbReference type="EMBL" id="JAMKPW020000031">
    <property type="protein sequence ID" value="KAK8203340.1"/>
    <property type="molecule type" value="Genomic_DNA"/>
</dbReference>
<evidence type="ECO:0000313" key="2">
    <source>
        <dbReference type="Proteomes" id="UP001320706"/>
    </source>
</evidence>
<dbReference type="Proteomes" id="UP001320706">
    <property type="component" value="Unassembled WGS sequence"/>
</dbReference>
<accession>A0ACC3S9Q8</accession>
<keyword evidence="2" id="KW-1185">Reference proteome</keyword>
<protein>
    <submittedName>
        <fullName evidence="1">Uncharacterized protein</fullName>
    </submittedName>
</protein>
<evidence type="ECO:0000313" key="1">
    <source>
        <dbReference type="EMBL" id="KAK8203340.1"/>
    </source>
</evidence>
<reference evidence="1" key="1">
    <citation type="submission" date="2024-02" db="EMBL/GenBank/DDBJ databases">
        <title>Metagenome Assembled Genome of Zalaria obscura JY119.</title>
        <authorList>
            <person name="Vighnesh L."/>
            <person name="Jagadeeshwari U."/>
            <person name="Venkata Ramana C."/>
            <person name="Sasikala C."/>
        </authorList>
    </citation>
    <scope>NUCLEOTIDE SEQUENCE</scope>
    <source>
        <strain evidence="1">JY119</strain>
    </source>
</reference>
<organism evidence="1 2">
    <name type="scientific">Zalaria obscura</name>
    <dbReference type="NCBI Taxonomy" id="2024903"/>
    <lineage>
        <taxon>Eukaryota</taxon>
        <taxon>Fungi</taxon>
        <taxon>Dikarya</taxon>
        <taxon>Ascomycota</taxon>
        <taxon>Pezizomycotina</taxon>
        <taxon>Dothideomycetes</taxon>
        <taxon>Dothideomycetidae</taxon>
        <taxon>Dothideales</taxon>
        <taxon>Zalariaceae</taxon>
        <taxon>Zalaria</taxon>
    </lineage>
</organism>
<name>A0ACC3S9Q8_9PEZI</name>
<comment type="caution">
    <text evidence="1">The sequence shown here is derived from an EMBL/GenBank/DDBJ whole genome shotgun (WGS) entry which is preliminary data.</text>
</comment>